<accession>A0ABY6BVR4</accession>
<protein>
    <submittedName>
        <fullName evidence="1">Uncharacterized protein</fullName>
    </submittedName>
</protein>
<dbReference type="EMBL" id="CP104697">
    <property type="protein sequence ID" value="UXI79615.1"/>
    <property type="molecule type" value="Genomic_DNA"/>
</dbReference>
<name>A0ABY6BVR4_9ACTN</name>
<organism evidence="1 2">
    <name type="scientific">Streptomyces vinaceusdrappus</name>
    <dbReference type="NCBI Taxonomy" id="67376"/>
    <lineage>
        <taxon>Bacteria</taxon>
        <taxon>Bacillati</taxon>
        <taxon>Actinomycetota</taxon>
        <taxon>Actinomycetes</taxon>
        <taxon>Kitasatosporales</taxon>
        <taxon>Streptomycetaceae</taxon>
        <taxon>Streptomyces</taxon>
        <taxon>Streptomyces rochei group</taxon>
    </lineage>
</organism>
<evidence type="ECO:0000313" key="2">
    <source>
        <dbReference type="Proteomes" id="UP001064390"/>
    </source>
</evidence>
<sequence>MSEVSDVMLNVEHALDRAKKAKKRLGGSAEEHNVQLALAAAIDDLEKVLKGLQRDAYFAGDELRLM</sequence>
<evidence type="ECO:0000313" key="1">
    <source>
        <dbReference type="EMBL" id="UXI79615.1"/>
    </source>
</evidence>
<reference evidence="1" key="1">
    <citation type="submission" date="2022-09" db="EMBL/GenBank/DDBJ databases">
        <title>Streptomyces vinaceusdrappus strain AC-40.</title>
        <authorList>
            <person name="Sedeek A.M."/>
            <person name="Salah I."/>
            <person name="Kamel H.L."/>
            <person name="Soltan M.A."/>
            <person name="Elsayed T.R."/>
        </authorList>
    </citation>
    <scope>NUCLEOTIDE SEQUENCE</scope>
    <source>
        <strain evidence="1">AC-40</strain>
    </source>
</reference>
<dbReference type="Proteomes" id="UP001064390">
    <property type="component" value="Chromosome"/>
</dbReference>
<dbReference type="RefSeq" id="WP_261699259.1">
    <property type="nucleotide sequence ID" value="NZ_CP104697.1"/>
</dbReference>
<gene>
    <name evidence="1" type="ORF">N6Q81_17115</name>
</gene>
<proteinExistence type="predicted"/>
<keyword evidence="2" id="KW-1185">Reference proteome</keyword>